<keyword evidence="3" id="KW-1185">Reference proteome</keyword>
<feature type="compositionally biased region" description="Basic and acidic residues" evidence="1">
    <location>
        <begin position="67"/>
        <end position="76"/>
    </location>
</feature>
<protein>
    <submittedName>
        <fullName evidence="2">Uncharacterized protein</fullName>
    </submittedName>
</protein>
<dbReference type="Proteomes" id="UP001501455">
    <property type="component" value="Unassembled WGS sequence"/>
</dbReference>
<name>A0ABP6UEY4_9ACTN</name>
<sequence>MQRDGAAASGEQHGARVPGVPGGGAEERLGVGDEVPQMLGEQPGAPGRPVPQGRTAAVRRGGRRDRPRGEGGEREGAAQGQCPPAQSSARDASRPFVRHEVPPVS</sequence>
<evidence type="ECO:0000256" key="1">
    <source>
        <dbReference type="SAM" id="MobiDB-lite"/>
    </source>
</evidence>
<evidence type="ECO:0000313" key="3">
    <source>
        <dbReference type="Proteomes" id="UP001501455"/>
    </source>
</evidence>
<comment type="caution">
    <text evidence="2">The sequence shown here is derived from an EMBL/GenBank/DDBJ whole genome shotgun (WGS) entry which is preliminary data.</text>
</comment>
<feature type="compositionally biased region" description="Basic and acidic residues" evidence="1">
    <location>
        <begin position="91"/>
        <end position="105"/>
    </location>
</feature>
<proteinExistence type="predicted"/>
<organism evidence="2 3">
    <name type="scientific">Streptomyces prasinosporus</name>
    <dbReference type="NCBI Taxonomy" id="68256"/>
    <lineage>
        <taxon>Bacteria</taxon>
        <taxon>Bacillati</taxon>
        <taxon>Actinomycetota</taxon>
        <taxon>Actinomycetes</taxon>
        <taxon>Kitasatosporales</taxon>
        <taxon>Streptomycetaceae</taxon>
        <taxon>Streptomyces</taxon>
        <taxon>Streptomyces albogriseolus group</taxon>
    </lineage>
</organism>
<gene>
    <name evidence="2" type="ORF">GCM10019016_132920</name>
</gene>
<accession>A0ABP6UEY4</accession>
<feature type="region of interest" description="Disordered" evidence="1">
    <location>
        <begin position="1"/>
        <end position="105"/>
    </location>
</feature>
<reference evidence="3" key="1">
    <citation type="journal article" date="2019" name="Int. J. Syst. Evol. Microbiol.">
        <title>The Global Catalogue of Microorganisms (GCM) 10K type strain sequencing project: providing services to taxonomists for standard genome sequencing and annotation.</title>
        <authorList>
            <consortium name="The Broad Institute Genomics Platform"/>
            <consortium name="The Broad Institute Genome Sequencing Center for Infectious Disease"/>
            <person name="Wu L."/>
            <person name="Ma J."/>
        </authorList>
    </citation>
    <scope>NUCLEOTIDE SEQUENCE [LARGE SCALE GENOMIC DNA]</scope>
    <source>
        <strain evidence="3">JCM 4816</strain>
    </source>
</reference>
<dbReference type="EMBL" id="BAAAXF010000090">
    <property type="protein sequence ID" value="GAA3506177.1"/>
    <property type="molecule type" value="Genomic_DNA"/>
</dbReference>
<evidence type="ECO:0000313" key="2">
    <source>
        <dbReference type="EMBL" id="GAA3506177.1"/>
    </source>
</evidence>